<dbReference type="EMBL" id="QXFX01001562">
    <property type="protein sequence ID" value="KAE9088240.1"/>
    <property type="molecule type" value="Genomic_DNA"/>
</dbReference>
<reference evidence="2 3" key="1">
    <citation type="submission" date="2018-09" db="EMBL/GenBank/DDBJ databases">
        <title>Genomic investigation of the strawberry pathogen Phytophthora fragariae indicates pathogenicity is determined by transcriptional variation in three key races.</title>
        <authorList>
            <person name="Adams T.M."/>
            <person name="Armitage A.D."/>
            <person name="Sobczyk M.K."/>
            <person name="Bates H.J."/>
            <person name="Dunwell J.M."/>
            <person name="Nellist C.F."/>
            <person name="Harrison R.J."/>
        </authorList>
    </citation>
    <scope>NUCLEOTIDE SEQUENCE [LARGE SCALE GENOMIC DNA]</scope>
    <source>
        <strain evidence="2 3">ONT-3</strain>
    </source>
</reference>
<feature type="region of interest" description="Disordered" evidence="1">
    <location>
        <begin position="10"/>
        <end position="52"/>
    </location>
</feature>
<feature type="compositionally biased region" description="Basic and acidic residues" evidence="1">
    <location>
        <begin position="27"/>
        <end position="48"/>
    </location>
</feature>
<dbReference type="Proteomes" id="UP000488956">
    <property type="component" value="Unassembled WGS sequence"/>
</dbReference>
<evidence type="ECO:0000256" key="1">
    <source>
        <dbReference type="SAM" id="MobiDB-lite"/>
    </source>
</evidence>
<proteinExistence type="predicted"/>
<accession>A0A6G0KHQ6</accession>
<evidence type="ECO:0000313" key="3">
    <source>
        <dbReference type="Proteomes" id="UP000488956"/>
    </source>
</evidence>
<comment type="caution">
    <text evidence="2">The sequence shown here is derived from an EMBL/GenBank/DDBJ whole genome shotgun (WGS) entry which is preliminary data.</text>
</comment>
<name>A0A6G0KHQ6_9STRA</name>
<protein>
    <submittedName>
        <fullName evidence="2">Uncharacterized protein</fullName>
    </submittedName>
</protein>
<dbReference type="AlphaFoldDB" id="A0A6G0KHQ6"/>
<gene>
    <name evidence="2" type="ORF">PF010_g19440</name>
</gene>
<sequence length="231" mass="24877">MGLPCRCLFSPGGGPRPLISLKTAQQPEDRPAARRPEDRPPPTEDRSGARRPLHVAAWRGAFRMLDCVLRITRANAAEPDAKASSRTGSRHVAESCSRGVLTDQLLQRCYARCWPPKCEGSVSTSNGLALTTEPTAAACDPWAAKNSSAHFSASTPTAWTSALYPVEDGSSLNPEVNHSNQTVARAFEARLRARFGCPWIPSSSPKLLVVLLRVFAAVSAHPFAARVSQGH</sequence>
<organism evidence="2 3">
    <name type="scientific">Phytophthora fragariae</name>
    <dbReference type="NCBI Taxonomy" id="53985"/>
    <lineage>
        <taxon>Eukaryota</taxon>
        <taxon>Sar</taxon>
        <taxon>Stramenopiles</taxon>
        <taxon>Oomycota</taxon>
        <taxon>Peronosporomycetes</taxon>
        <taxon>Peronosporales</taxon>
        <taxon>Peronosporaceae</taxon>
        <taxon>Phytophthora</taxon>
    </lineage>
</organism>
<evidence type="ECO:0000313" key="2">
    <source>
        <dbReference type="EMBL" id="KAE9088240.1"/>
    </source>
</evidence>